<dbReference type="GO" id="GO:0050906">
    <property type="term" value="P:detection of stimulus involved in sensory perception"/>
    <property type="evidence" value="ECO:0007669"/>
    <property type="project" value="UniProtKB-ARBA"/>
</dbReference>
<dbReference type="PANTHER" id="PTHR42643">
    <property type="entry name" value="IONOTROPIC RECEPTOR 20A-RELATED"/>
    <property type="match status" value="1"/>
</dbReference>
<keyword evidence="6" id="KW-0406">Ion transport</keyword>
<evidence type="ECO:0000256" key="2">
    <source>
        <dbReference type="ARBA" id="ARBA00022448"/>
    </source>
</evidence>
<dbReference type="GO" id="GO:0005886">
    <property type="term" value="C:plasma membrane"/>
    <property type="evidence" value="ECO:0007669"/>
    <property type="project" value="UniProtKB-SubCell"/>
</dbReference>
<dbReference type="Proteomes" id="UP001283361">
    <property type="component" value="Unassembled WGS sequence"/>
</dbReference>
<feature type="domain" description="Ionotropic glutamate receptor C-terminal" evidence="13">
    <location>
        <begin position="282"/>
        <end position="647"/>
    </location>
</feature>
<evidence type="ECO:0000313" key="15">
    <source>
        <dbReference type="EMBL" id="KAK3792934.1"/>
    </source>
</evidence>
<name>A0AAE1ASE8_9GAST</name>
<keyword evidence="8" id="KW-0675">Receptor</keyword>
<evidence type="ECO:0000256" key="1">
    <source>
        <dbReference type="ARBA" id="ARBA00004651"/>
    </source>
</evidence>
<dbReference type="SUPFAM" id="SSF53850">
    <property type="entry name" value="Periplasmic binding protein-like II"/>
    <property type="match status" value="1"/>
</dbReference>
<evidence type="ECO:0000259" key="13">
    <source>
        <dbReference type="SMART" id="SM00079"/>
    </source>
</evidence>
<evidence type="ECO:0000256" key="10">
    <source>
        <dbReference type="ARBA" id="ARBA00023286"/>
    </source>
</evidence>
<comment type="subcellular location">
    <subcellularLocation>
        <location evidence="1">Cell membrane</location>
        <topology evidence="1">Multi-pass membrane protein</topology>
    </subcellularLocation>
</comment>
<organism evidence="15 16">
    <name type="scientific">Elysia crispata</name>
    <name type="common">lettuce slug</name>
    <dbReference type="NCBI Taxonomy" id="231223"/>
    <lineage>
        <taxon>Eukaryota</taxon>
        <taxon>Metazoa</taxon>
        <taxon>Spiralia</taxon>
        <taxon>Lophotrochozoa</taxon>
        <taxon>Mollusca</taxon>
        <taxon>Gastropoda</taxon>
        <taxon>Heterobranchia</taxon>
        <taxon>Euthyneura</taxon>
        <taxon>Panpulmonata</taxon>
        <taxon>Sacoglossa</taxon>
        <taxon>Placobranchoidea</taxon>
        <taxon>Plakobranchidae</taxon>
        <taxon>Elysia</taxon>
    </lineage>
</organism>
<feature type="transmembrane region" description="Helical" evidence="12">
    <location>
        <begin position="669"/>
        <end position="691"/>
    </location>
</feature>
<dbReference type="InterPro" id="IPR001320">
    <property type="entry name" value="Iontro_rcpt_C"/>
</dbReference>
<evidence type="ECO:0000256" key="5">
    <source>
        <dbReference type="ARBA" id="ARBA00022989"/>
    </source>
</evidence>
<evidence type="ECO:0000256" key="6">
    <source>
        <dbReference type="ARBA" id="ARBA00023065"/>
    </source>
</evidence>
<dbReference type="Gene3D" id="3.40.190.10">
    <property type="entry name" value="Periplasmic binding protein-like II"/>
    <property type="match status" value="2"/>
</dbReference>
<gene>
    <name evidence="15" type="ORF">RRG08_033784</name>
</gene>
<keyword evidence="5 12" id="KW-1133">Transmembrane helix</keyword>
<keyword evidence="16" id="KW-1185">Reference proteome</keyword>
<keyword evidence="11" id="KW-0407">Ion channel</keyword>
<dbReference type="InterPro" id="IPR019594">
    <property type="entry name" value="Glu/Gly-bd"/>
</dbReference>
<dbReference type="GO" id="GO:0015276">
    <property type="term" value="F:ligand-gated monoatomic ion channel activity"/>
    <property type="evidence" value="ECO:0007669"/>
    <property type="project" value="InterPro"/>
</dbReference>
<dbReference type="InterPro" id="IPR052192">
    <property type="entry name" value="Insect_Ionotropic_Sensory_Rcpt"/>
</dbReference>
<protein>
    <submittedName>
        <fullName evidence="15">Uncharacterized protein</fullName>
    </submittedName>
</protein>
<dbReference type="AlphaFoldDB" id="A0AAE1ASE8"/>
<keyword evidence="3" id="KW-1003">Cell membrane</keyword>
<feature type="transmembrane region" description="Helical" evidence="12">
    <location>
        <begin position="408"/>
        <end position="429"/>
    </location>
</feature>
<dbReference type="SMART" id="SM00079">
    <property type="entry name" value="PBPe"/>
    <property type="match status" value="1"/>
</dbReference>
<evidence type="ECO:0000256" key="4">
    <source>
        <dbReference type="ARBA" id="ARBA00022692"/>
    </source>
</evidence>
<dbReference type="SMART" id="SM00918">
    <property type="entry name" value="Lig_chan-Glu_bd"/>
    <property type="match status" value="1"/>
</dbReference>
<keyword evidence="10" id="KW-1071">Ligand-gated ion channel</keyword>
<dbReference type="EMBL" id="JAWDGP010001311">
    <property type="protein sequence ID" value="KAK3792934.1"/>
    <property type="molecule type" value="Genomic_DNA"/>
</dbReference>
<keyword evidence="2" id="KW-0813">Transport</keyword>
<dbReference type="PANTHER" id="PTHR42643:SF24">
    <property type="entry name" value="IONOTROPIC RECEPTOR 60A"/>
    <property type="match status" value="1"/>
</dbReference>
<reference evidence="15" key="1">
    <citation type="journal article" date="2023" name="G3 (Bethesda)">
        <title>A reference genome for the long-term kleptoplast-retaining sea slug Elysia crispata morphotype clarki.</title>
        <authorList>
            <person name="Eastman K.E."/>
            <person name="Pendleton A.L."/>
            <person name="Shaikh M.A."/>
            <person name="Suttiyut T."/>
            <person name="Ogas R."/>
            <person name="Tomko P."/>
            <person name="Gavelis G."/>
            <person name="Widhalm J.R."/>
            <person name="Wisecaver J.H."/>
        </authorList>
    </citation>
    <scope>NUCLEOTIDE SEQUENCE</scope>
    <source>
        <strain evidence="15">ECLA1</strain>
    </source>
</reference>
<evidence type="ECO:0000256" key="8">
    <source>
        <dbReference type="ARBA" id="ARBA00023170"/>
    </source>
</evidence>
<proteinExistence type="predicted"/>
<comment type="caution">
    <text evidence="15">The sequence shown here is derived from an EMBL/GenBank/DDBJ whole genome shotgun (WGS) entry which is preliminary data.</text>
</comment>
<evidence type="ECO:0000259" key="14">
    <source>
        <dbReference type="SMART" id="SM00918"/>
    </source>
</evidence>
<feature type="domain" description="Ionotropic glutamate receptor L-glutamate and glycine-binding" evidence="14">
    <location>
        <begin position="292"/>
        <end position="352"/>
    </location>
</feature>
<dbReference type="Pfam" id="PF00060">
    <property type="entry name" value="Lig_chan"/>
    <property type="match status" value="1"/>
</dbReference>
<dbReference type="Pfam" id="PF10613">
    <property type="entry name" value="Lig_chan-Glu_bd"/>
    <property type="match status" value="1"/>
</dbReference>
<accession>A0AAE1ASE8</accession>
<evidence type="ECO:0000256" key="9">
    <source>
        <dbReference type="ARBA" id="ARBA00023180"/>
    </source>
</evidence>
<evidence type="ECO:0000256" key="3">
    <source>
        <dbReference type="ARBA" id="ARBA00022475"/>
    </source>
</evidence>
<keyword evidence="9" id="KW-0325">Glycoprotein</keyword>
<keyword evidence="4 12" id="KW-0812">Transmembrane</keyword>
<keyword evidence="7 12" id="KW-0472">Membrane</keyword>
<sequence>MKSSVNIIKILKATGARTKLVTSVKCDIVFVVTINFKLYPSTIITATWVNTVRFESCPINQRWPFKDLSMDIWACNWTCPSFDHGIHGLADITLTLLLTLKVGLLGIIYDDRVASEVSQLMPRLANRSNVILFLADDIIRDQAIARSYLDFAVRQLDGQSPVSLIMTKDVITTHSVFDSFSRQQAWLGRQSGVGLYTKWLVVTPSDDAAALERGVHDFYNVGAIIPKTNLSHHSRTREAVIKTLIVKPDGKRLETVGAYSEGSVTLWAPVFPNVDRGLNKMHMIVGVYVWAPFTMRVYQNGNITYEGFSVDLVTELARRLNFSFTMVEPADNEWGRPLADGTWTGIVGMLQKHEIDISVAALVITTEREEVMDATFPYYYDNVAVIYKRPDPKENLWKTYFYPFQTQVYVFIVASIGGASILYALVALVSPRSPTHTALINRKWSTAFSATEKQSTWLTCALIHQSHTYLPKYGSARMFLAFWWIFAILLAATYKGNLMAFLLVAKTERPFTTLWDLGTQNVYKWGVTGSTVVEYLFKISNRSDFQKLGEGLEIFKAADPETNSTDPDVHLRKVKEGQYAYISDQVPMEMWVAVDCDLRILEERVIPLPFIVGLHNNSALVTAFNQQLLDIDQMGLYNQWKTHWWPLETHCSDDSGHESRAVTLLETQAAFYILCIGLSLAIAALIGEYVWTRGLCVLLRRNISDGWWGRKL</sequence>
<evidence type="ECO:0000256" key="12">
    <source>
        <dbReference type="SAM" id="Phobius"/>
    </source>
</evidence>
<evidence type="ECO:0000256" key="11">
    <source>
        <dbReference type="ARBA" id="ARBA00023303"/>
    </source>
</evidence>
<evidence type="ECO:0000313" key="16">
    <source>
        <dbReference type="Proteomes" id="UP001283361"/>
    </source>
</evidence>
<feature type="transmembrane region" description="Helical" evidence="12">
    <location>
        <begin position="480"/>
        <end position="504"/>
    </location>
</feature>
<evidence type="ECO:0000256" key="7">
    <source>
        <dbReference type="ARBA" id="ARBA00023136"/>
    </source>
</evidence>